<comment type="caution">
    <text evidence="1">The sequence shown here is derived from an EMBL/GenBank/DDBJ whole genome shotgun (WGS) entry which is preliminary data.</text>
</comment>
<reference evidence="1 2" key="1">
    <citation type="journal article" date="2018" name="Front. Plant Sci.">
        <title>Red Clover (Trifolium pratense) and Zigzag Clover (T. medium) - A Picture of Genomic Similarities and Differences.</title>
        <authorList>
            <person name="Dluhosova J."/>
            <person name="Istvanek J."/>
            <person name="Nedelnik J."/>
            <person name="Repkova J."/>
        </authorList>
    </citation>
    <scope>NUCLEOTIDE SEQUENCE [LARGE SCALE GENOMIC DNA]</scope>
    <source>
        <strain evidence="2">cv. 10/8</strain>
        <tissue evidence="1">Leaf</tissue>
    </source>
</reference>
<dbReference type="EMBL" id="LXQA011142555">
    <property type="protein sequence ID" value="MCI86508.1"/>
    <property type="molecule type" value="Genomic_DNA"/>
</dbReference>
<protein>
    <submittedName>
        <fullName evidence="1">Uncharacterized protein</fullName>
    </submittedName>
</protein>
<proteinExistence type="predicted"/>
<accession>A0A392VDQ3</accession>
<evidence type="ECO:0000313" key="1">
    <source>
        <dbReference type="EMBL" id="MCI86508.1"/>
    </source>
</evidence>
<dbReference type="AlphaFoldDB" id="A0A392VDQ3"/>
<evidence type="ECO:0000313" key="2">
    <source>
        <dbReference type="Proteomes" id="UP000265520"/>
    </source>
</evidence>
<name>A0A392VDQ3_9FABA</name>
<sequence>MSESKKSINHVRYVTDRHSAHCGGIVILCVSQCVGIELLYPRNIAVADHGVKVHPP</sequence>
<organism evidence="1 2">
    <name type="scientific">Trifolium medium</name>
    <dbReference type="NCBI Taxonomy" id="97028"/>
    <lineage>
        <taxon>Eukaryota</taxon>
        <taxon>Viridiplantae</taxon>
        <taxon>Streptophyta</taxon>
        <taxon>Embryophyta</taxon>
        <taxon>Tracheophyta</taxon>
        <taxon>Spermatophyta</taxon>
        <taxon>Magnoliopsida</taxon>
        <taxon>eudicotyledons</taxon>
        <taxon>Gunneridae</taxon>
        <taxon>Pentapetalae</taxon>
        <taxon>rosids</taxon>
        <taxon>fabids</taxon>
        <taxon>Fabales</taxon>
        <taxon>Fabaceae</taxon>
        <taxon>Papilionoideae</taxon>
        <taxon>50 kb inversion clade</taxon>
        <taxon>NPAAA clade</taxon>
        <taxon>Hologalegina</taxon>
        <taxon>IRL clade</taxon>
        <taxon>Trifolieae</taxon>
        <taxon>Trifolium</taxon>
    </lineage>
</organism>
<keyword evidence="2" id="KW-1185">Reference proteome</keyword>
<feature type="non-terminal residue" evidence="1">
    <location>
        <position position="56"/>
    </location>
</feature>
<dbReference type="Proteomes" id="UP000265520">
    <property type="component" value="Unassembled WGS sequence"/>
</dbReference>